<keyword evidence="3" id="KW-1185">Reference proteome</keyword>
<name>C1N6Z7_MICPC</name>
<organism evidence="3">
    <name type="scientific">Micromonas pusilla (strain CCMP1545)</name>
    <name type="common">Picoplanktonic green alga</name>
    <dbReference type="NCBI Taxonomy" id="564608"/>
    <lineage>
        <taxon>Eukaryota</taxon>
        <taxon>Viridiplantae</taxon>
        <taxon>Chlorophyta</taxon>
        <taxon>Mamiellophyceae</taxon>
        <taxon>Mamiellales</taxon>
        <taxon>Mamiellaceae</taxon>
        <taxon>Micromonas</taxon>
    </lineage>
</organism>
<feature type="region of interest" description="Disordered" evidence="1">
    <location>
        <begin position="33"/>
        <end position="79"/>
    </location>
</feature>
<proteinExistence type="predicted"/>
<feature type="compositionally biased region" description="Basic and acidic residues" evidence="1">
    <location>
        <begin position="246"/>
        <end position="258"/>
    </location>
</feature>
<feature type="compositionally biased region" description="Low complexity" evidence="1">
    <location>
        <begin position="62"/>
        <end position="79"/>
    </location>
</feature>
<feature type="region of interest" description="Disordered" evidence="1">
    <location>
        <begin position="246"/>
        <end position="276"/>
    </location>
</feature>
<evidence type="ECO:0000313" key="2">
    <source>
        <dbReference type="EMBL" id="EEH52190.1"/>
    </source>
</evidence>
<feature type="compositionally biased region" description="Low complexity" evidence="1">
    <location>
        <begin position="259"/>
        <end position="276"/>
    </location>
</feature>
<dbReference type="eggNOG" id="ENOG502SIAR">
    <property type="taxonomic scope" value="Eukaryota"/>
</dbReference>
<evidence type="ECO:0000256" key="1">
    <source>
        <dbReference type="SAM" id="MobiDB-lite"/>
    </source>
</evidence>
<dbReference type="AlphaFoldDB" id="C1N6Z7"/>
<protein>
    <submittedName>
        <fullName evidence="2">Predicted protein</fullName>
    </submittedName>
</protein>
<dbReference type="EMBL" id="GG663749">
    <property type="protein sequence ID" value="EEH52190.1"/>
    <property type="molecule type" value="Genomic_DNA"/>
</dbReference>
<dbReference type="Pfam" id="PF11902">
    <property type="entry name" value="DUF3422"/>
    <property type="match status" value="2"/>
</dbReference>
<dbReference type="KEGG" id="mpp:MICPUCDRAFT_53498"/>
<evidence type="ECO:0000313" key="3">
    <source>
        <dbReference type="Proteomes" id="UP000001876"/>
    </source>
</evidence>
<accession>C1N6Z7</accession>
<dbReference type="Proteomes" id="UP000001876">
    <property type="component" value="Unassembled WGS sequence"/>
</dbReference>
<dbReference type="GeneID" id="9689083"/>
<dbReference type="InterPro" id="IPR021830">
    <property type="entry name" value="DUF3422"/>
</dbReference>
<reference evidence="2 3" key="1">
    <citation type="journal article" date="2009" name="Science">
        <title>Green evolution and dynamic adaptations revealed by genomes of the marine picoeukaryotes Micromonas.</title>
        <authorList>
            <person name="Worden A.Z."/>
            <person name="Lee J.H."/>
            <person name="Mock T."/>
            <person name="Rouze P."/>
            <person name="Simmons M.P."/>
            <person name="Aerts A.L."/>
            <person name="Allen A.E."/>
            <person name="Cuvelier M.L."/>
            <person name="Derelle E."/>
            <person name="Everett M.V."/>
            <person name="Foulon E."/>
            <person name="Grimwood J."/>
            <person name="Gundlach H."/>
            <person name="Henrissat B."/>
            <person name="Napoli C."/>
            <person name="McDonald S.M."/>
            <person name="Parker M.S."/>
            <person name="Rombauts S."/>
            <person name="Salamov A."/>
            <person name="Von Dassow P."/>
            <person name="Badger J.H."/>
            <person name="Coutinho P.M."/>
            <person name="Demir E."/>
            <person name="Dubchak I."/>
            <person name="Gentemann C."/>
            <person name="Eikrem W."/>
            <person name="Gready J.E."/>
            <person name="John U."/>
            <person name="Lanier W."/>
            <person name="Lindquist E.A."/>
            <person name="Lucas S."/>
            <person name="Mayer K.F."/>
            <person name="Moreau H."/>
            <person name="Not F."/>
            <person name="Otillar R."/>
            <person name="Panaud O."/>
            <person name="Pangilinan J."/>
            <person name="Paulsen I."/>
            <person name="Piegu B."/>
            <person name="Poliakov A."/>
            <person name="Robbens S."/>
            <person name="Schmutz J."/>
            <person name="Toulza E."/>
            <person name="Wyss T."/>
            <person name="Zelensky A."/>
            <person name="Zhou K."/>
            <person name="Armbrust E.V."/>
            <person name="Bhattacharya D."/>
            <person name="Goodenough U.W."/>
            <person name="Van de Peer Y."/>
            <person name="Grigoriev I.V."/>
        </authorList>
    </citation>
    <scope>NUCLEOTIDE SEQUENCE [LARGE SCALE GENOMIC DNA]</scope>
    <source>
        <strain evidence="2 3">CCMP1545</strain>
    </source>
</reference>
<dbReference type="RefSeq" id="XP_003063817.1">
    <property type="nucleotide sequence ID" value="XM_003063771.1"/>
</dbReference>
<feature type="compositionally biased region" description="Polar residues" evidence="1">
    <location>
        <begin position="35"/>
        <end position="50"/>
    </location>
</feature>
<dbReference type="OrthoDB" id="497057at2759"/>
<gene>
    <name evidence="2" type="ORF">MICPUCDRAFT_53498</name>
</gene>
<sequence length="624" mass="67464">MAAPFRAAARALARLASGSVRDGVAARGVAFETTAARQRPSSGSSTTGARSLTRRRHLEYLPSSSSSSRGLSATPSSSPEPYVIVNHPKRFEAASVLHARPWHRLEVPALVSAVTSSYKTVELVDGVECPLAPPSSPSRDPNVAYDVDYAHLVTLLNHFGVAPPPRGSRFHACELTPSLKLRWERHTEIQTYAFTRCLPDAETRRAVLEAPFDADNVAMSLVPKEWAREIPGGVVCATHVAVMTDEDRGDGSSERPSEDAAAAGAAAGAAEAESPSSASSVIDELKHLFGDSDVITGCELDKGRFRCFSDWRAHGDGFNRIVAYHSANDKRAFVRSAAGKAVQRMLELDKYRMLALMALPLAQGISARVDSLNDELKHVMRSMDGVEKLDAGAQREILNRLTRLAAAGLKLSAIAHDRFAASNAYAKIVDDRVSYLQMERIRGIPAMSTFITAAVNPATRTCAAAQRRLDKGASRHLILVPIRPRWRGERRSLRTLLPGVSPRPPHRFHLANSSQLAAEIMRTSLTLEQHTQSNENLSELKKTSSTQLMMQHNVEGLSAVAITYYSLGVLGYVLKALNAAPGVSLPMSTELALGGAIPLIWGAVYVAIDKMKRAAIVEGGGKKH</sequence>